<dbReference type="AlphaFoldDB" id="A0A6A6JCV7"/>
<sequence>MLVCHILKKPEMFPNHLRILLFCSLIVVFLALCNSHFRGTFNVVIHPTFADRWLTLQLTQHIGCVFDHPFARRITTGSKIQYPPGQCLFFIVVKVSAVCDGFGAWRMTSKAASECFIVHAIYTRCFFNTWDLVAS</sequence>
<evidence type="ECO:0000313" key="2">
    <source>
        <dbReference type="Proteomes" id="UP000800097"/>
    </source>
</evidence>
<evidence type="ECO:0000313" key="1">
    <source>
        <dbReference type="EMBL" id="KAF2274013.1"/>
    </source>
</evidence>
<protein>
    <submittedName>
        <fullName evidence="1">Uncharacterized protein</fullName>
    </submittedName>
</protein>
<dbReference type="Proteomes" id="UP000800097">
    <property type="component" value="Unassembled WGS sequence"/>
</dbReference>
<dbReference type="RefSeq" id="XP_033651552.1">
    <property type="nucleotide sequence ID" value="XM_033793210.1"/>
</dbReference>
<accession>A0A6A6JCV7</accession>
<dbReference type="GeneID" id="54546385"/>
<organism evidence="1 2">
    <name type="scientific">Westerdykella ornata</name>
    <dbReference type="NCBI Taxonomy" id="318751"/>
    <lineage>
        <taxon>Eukaryota</taxon>
        <taxon>Fungi</taxon>
        <taxon>Dikarya</taxon>
        <taxon>Ascomycota</taxon>
        <taxon>Pezizomycotina</taxon>
        <taxon>Dothideomycetes</taxon>
        <taxon>Pleosporomycetidae</taxon>
        <taxon>Pleosporales</taxon>
        <taxon>Sporormiaceae</taxon>
        <taxon>Westerdykella</taxon>
    </lineage>
</organism>
<name>A0A6A6JCV7_WESOR</name>
<reference evidence="1" key="1">
    <citation type="journal article" date="2020" name="Stud. Mycol.">
        <title>101 Dothideomycetes genomes: a test case for predicting lifestyles and emergence of pathogens.</title>
        <authorList>
            <person name="Haridas S."/>
            <person name="Albert R."/>
            <person name="Binder M."/>
            <person name="Bloem J."/>
            <person name="Labutti K."/>
            <person name="Salamov A."/>
            <person name="Andreopoulos B."/>
            <person name="Baker S."/>
            <person name="Barry K."/>
            <person name="Bills G."/>
            <person name="Bluhm B."/>
            <person name="Cannon C."/>
            <person name="Castanera R."/>
            <person name="Culley D."/>
            <person name="Daum C."/>
            <person name="Ezra D."/>
            <person name="Gonzalez J."/>
            <person name="Henrissat B."/>
            <person name="Kuo A."/>
            <person name="Liang C."/>
            <person name="Lipzen A."/>
            <person name="Lutzoni F."/>
            <person name="Magnuson J."/>
            <person name="Mondo S."/>
            <person name="Nolan M."/>
            <person name="Ohm R."/>
            <person name="Pangilinan J."/>
            <person name="Park H.-J."/>
            <person name="Ramirez L."/>
            <person name="Alfaro M."/>
            <person name="Sun H."/>
            <person name="Tritt A."/>
            <person name="Yoshinaga Y."/>
            <person name="Zwiers L.-H."/>
            <person name="Turgeon B."/>
            <person name="Goodwin S."/>
            <person name="Spatafora J."/>
            <person name="Crous P."/>
            <person name="Grigoriev I."/>
        </authorList>
    </citation>
    <scope>NUCLEOTIDE SEQUENCE</scope>
    <source>
        <strain evidence="1">CBS 379.55</strain>
    </source>
</reference>
<proteinExistence type="predicted"/>
<dbReference type="EMBL" id="ML986506">
    <property type="protein sequence ID" value="KAF2274013.1"/>
    <property type="molecule type" value="Genomic_DNA"/>
</dbReference>
<keyword evidence="2" id="KW-1185">Reference proteome</keyword>
<gene>
    <name evidence="1" type="ORF">EI97DRAFT_142798</name>
</gene>